<dbReference type="CDD" id="cd12148">
    <property type="entry name" value="fungal_TF_MHR"/>
    <property type="match status" value="1"/>
</dbReference>
<dbReference type="PANTHER" id="PTHR47540:SF6">
    <property type="entry name" value="ZN(II)2CYS6 TRANSCRIPTION FACTOR (EUROFUNG)"/>
    <property type="match status" value="1"/>
</dbReference>
<dbReference type="PANTHER" id="PTHR47540">
    <property type="entry name" value="THIAMINE REPRESSIBLE GENES REGULATORY PROTEIN THI5"/>
    <property type="match status" value="1"/>
</dbReference>
<dbReference type="Proteomes" id="UP000326289">
    <property type="component" value="Unassembled WGS sequence"/>
</dbReference>
<dbReference type="EMBL" id="ML732793">
    <property type="protein sequence ID" value="KAB8273736.1"/>
    <property type="molecule type" value="Genomic_DNA"/>
</dbReference>
<dbReference type="GO" id="GO:0045944">
    <property type="term" value="P:positive regulation of transcription by RNA polymerase II"/>
    <property type="evidence" value="ECO:0007669"/>
    <property type="project" value="TreeGrafter"/>
</dbReference>
<dbReference type="AlphaFoldDB" id="A0A5N6J4L9"/>
<dbReference type="InterPro" id="IPR036864">
    <property type="entry name" value="Zn2-C6_fun-type_DNA-bd_sf"/>
</dbReference>
<evidence type="ECO:0000256" key="7">
    <source>
        <dbReference type="SAM" id="MobiDB-lite"/>
    </source>
</evidence>
<dbReference type="SMART" id="SM00066">
    <property type="entry name" value="GAL4"/>
    <property type="match status" value="1"/>
</dbReference>
<dbReference type="GO" id="GO:0008270">
    <property type="term" value="F:zinc ion binding"/>
    <property type="evidence" value="ECO:0007669"/>
    <property type="project" value="InterPro"/>
</dbReference>
<name>A0A5N6J4L9_9EURO</name>
<evidence type="ECO:0000256" key="6">
    <source>
        <dbReference type="ARBA" id="ARBA00023242"/>
    </source>
</evidence>
<keyword evidence="3" id="KW-0805">Transcription regulation</keyword>
<feature type="domain" description="Zn(2)-C6 fungal-type" evidence="8">
    <location>
        <begin position="26"/>
        <end position="57"/>
    </location>
</feature>
<evidence type="ECO:0000259" key="8">
    <source>
        <dbReference type="PROSITE" id="PS50048"/>
    </source>
</evidence>
<dbReference type="CDD" id="cd00067">
    <property type="entry name" value="GAL4"/>
    <property type="match status" value="1"/>
</dbReference>
<keyword evidence="4" id="KW-0238">DNA-binding</keyword>
<sequence>MEHATDCLRTQSANPKCPFVSKKVIACHRCHAKKIKCLGTQPCQGCSQAEKGTKCTYPQRTRTVKVPQSFIDGLYEEISRLKKRKPSLDDRSPDPTPDAPQCTESRLLRLEERQQEPTPPIPSEVDLQVDPETCTETDPRANVQSDANDSPWFDNSNIFRTPILNSETADTASPLDFPSHLLHFDYANDKVLMTLVESTVPWPSHSRARFLVEAALEYISRCHYIVPGHVTREGLAQVFLNPSPANPALCCKFWALFALGELYMLGYLDERRGTETIETLLLLSIYSLALNRRYSAYVLSGTAMRSAIVMGLHLNIPEPQLSDTSTQEHRQRLLWTAYMFDRMWATQLGHPVAIQDDEIEVDMPDSQIAGSLLDDASDWEYHSASIRLARLLARCVILATRPVLLHILQMQVTGSSSTTSELPTSASALSEACIQCARHSVQLLTQSWIDGLFVTFDCFFTRYLFSSLTILAISSVLEGQDNQNARDSFDEVSRLLAELKVAGNCVAQEYCHHVEVIEAALTAHAKRTMLSESVNVPTNATPSTSQLPPTLSRGSYLWTDSSLEQLLSQPALDMQFLEGAVRDSWSPGHYGTDFGIVG</sequence>
<evidence type="ECO:0000256" key="5">
    <source>
        <dbReference type="ARBA" id="ARBA00023163"/>
    </source>
</evidence>
<dbReference type="SUPFAM" id="SSF57701">
    <property type="entry name" value="Zn2/Cys6 DNA-binding domain"/>
    <property type="match status" value="1"/>
</dbReference>
<dbReference type="InterPro" id="IPR001138">
    <property type="entry name" value="Zn2Cys6_DnaBD"/>
</dbReference>
<keyword evidence="2" id="KW-0479">Metal-binding</keyword>
<organism evidence="9 10">
    <name type="scientific">Aspergillus minisclerotigenes</name>
    <dbReference type="NCBI Taxonomy" id="656917"/>
    <lineage>
        <taxon>Eukaryota</taxon>
        <taxon>Fungi</taxon>
        <taxon>Dikarya</taxon>
        <taxon>Ascomycota</taxon>
        <taxon>Pezizomycotina</taxon>
        <taxon>Eurotiomycetes</taxon>
        <taxon>Eurotiomycetidae</taxon>
        <taxon>Eurotiales</taxon>
        <taxon>Aspergillaceae</taxon>
        <taxon>Aspergillus</taxon>
        <taxon>Aspergillus subgen. Circumdati</taxon>
    </lineage>
</organism>
<proteinExistence type="predicted"/>
<feature type="region of interest" description="Disordered" evidence="7">
    <location>
        <begin position="82"/>
        <end position="148"/>
    </location>
</feature>
<evidence type="ECO:0000256" key="2">
    <source>
        <dbReference type="ARBA" id="ARBA00022723"/>
    </source>
</evidence>
<dbReference type="PROSITE" id="PS50048">
    <property type="entry name" value="ZN2_CY6_FUNGAL_2"/>
    <property type="match status" value="1"/>
</dbReference>
<comment type="subcellular location">
    <subcellularLocation>
        <location evidence="1">Nucleus</location>
    </subcellularLocation>
</comment>
<protein>
    <submittedName>
        <fullName evidence="9">Fungal-specific transcription factor domain-containing protein</fullName>
    </submittedName>
</protein>
<evidence type="ECO:0000256" key="4">
    <source>
        <dbReference type="ARBA" id="ARBA00023125"/>
    </source>
</evidence>
<dbReference type="GO" id="GO:0006351">
    <property type="term" value="P:DNA-templated transcription"/>
    <property type="evidence" value="ECO:0007669"/>
    <property type="project" value="InterPro"/>
</dbReference>
<evidence type="ECO:0000256" key="3">
    <source>
        <dbReference type="ARBA" id="ARBA00023015"/>
    </source>
</evidence>
<dbReference type="GO" id="GO:0005634">
    <property type="term" value="C:nucleus"/>
    <property type="evidence" value="ECO:0007669"/>
    <property type="project" value="UniProtKB-SubCell"/>
</dbReference>
<dbReference type="Gene3D" id="4.10.240.10">
    <property type="entry name" value="Zn(2)-C6 fungal-type DNA-binding domain"/>
    <property type="match status" value="1"/>
</dbReference>
<accession>A0A5N6J4L9</accession>
<evidence type="ECO:0000313" key="10">
    <source>
        <dbReference type="Proteomes" id="UP000326289"/>
    </source>
</evidence>
<keyword evidence="5" id="KW-0804">Transcription</keyword>
<reference evidence="9 10" key="1">
    <citation type="submission" date="2019-04" db="EMBL/GenBank/DDBJ databases">
        <title>Fungal friends and foes A comparative genomics study of 23 Aspergillus species from section Flavi.</title>
        <authorList>
            <consortium name="DOE Joint Genome Institute"/>
            <person name="Kjaerbolling I."/>
            <person name="Vesth T.C."/>
            <person name="Frisvad J.C."/>
            <person name="Nybo J.L."/>
            <person name="Theobald S."/>
            <person name="Kildgaard S."/>
            <person name="Petersen T.I."/>
            <person name="Kuo A."/>
            <person name="Sato A."/>
            <person name="Lyhne E.K."/>
            <person name="Kogle M.E."/>
            <person name="Wiebenga A."/>
            <person name="Kun R.S."/>
            <person name="Lubbers R.J."/>
            <person name="Makela M.R."/>
            <person name="Barry K."/>
            <person name="Chovatia M."/>
            <person name="Clum A."/>
            <person name="Daum C."/>
            <person name="Haridas S."/>
            <person name="He G."/>
            <person name="LaButti K."/>
            <person name="Lipzen A."/>
            <person name="Mondo S."/>
            <person name="Pangilinan J."/>
            <person name="Riley R."/>
            <person name="Salamov A."/>
            <person name="Simmons B.A."/>
            <person name="Magnuson J.K."/>
            <person name="Henrissat B."/>
            <person name="Mortensen U.H."/>
            <person name="Larsen T.O."/>
            <person name="De vries R.P."/>
            <person name="Grigoriev I.V."/>
            <person name="Machida M."/>
            <person name="Baker S.E."/>
            <person name="Andersen M.R."/>
        </authorList>
    </citation>
    <scope>NUCLEOTIDE SEQUENCE [LARGE SCALE GENOMIC DNA]</scope>
    <source>
        <strain evidence="9 10">CBS 117635</strain>
    </source>
</reference>
<dbReference type="Pfam" id="PF04082">
    <property type="entry name" value="Fungal_trans"/>
    <property type="match status" value="1"/>
</dbReference>
<keyword evidence="10" id="KW-1185">Reference proteome</keyword>
<dbReference type="PROSITE" id="PS00463">
    <property type="entry name" value="ZN2_CY6_FUNGAL_1"/>
    <property type="match status" value="1"/>
</dbReference>
<dbReference type="InterPro" id="IPR051711">
    <property type="entry name" value="Stress_Response_Reg"/>
</dbReference>
<dbReference type="GO" id="GO:0000981">
    <property type="term" value="F:DNA-binding transcription factor activity, RNA polymerase II-specific"/>
    <property type="evidence" value="ECO:0007669"/>
    <property type="project" value="InterPro"/>
</dbReference>
<feature type="compositionally biased region" description="Basic and acidic residues" evidence="7">
    <location>
        <begin position="106"/>
        <end position="115"/>
    </location>
</feature>
<dbReference type="GO" id="GO:0043565">
    <property type="term" value="F:sequence-specific DNA binding"/>
    <property type="evidence" value="ECO:0007669"/>
    <property type="project" value="TreeGrafter"/>
</dbReference>
<keyword evidence="6" id="KW-0539">Nucleus</keyword>
<dbReference type="SMART" id="SM00906">
    <property type="entry name" value="Fungal_trans"/>
    <property type="match status" value="1"/>
</dbReference>
<evidence type="ECO:0000256" key="1">
    <source>
        <dbReference type="ARBA" id="ARBA00004123"/>
    </source>
</evidence>
<gene>
    <name evidence="9" type="ORF">BDV30DRAFT_226344</name>
</gene>
<evidence type="ECO:0000313" key="9">
    <source>
        <dbReference type="EMBL" id="KAB8273736.1"/>
    </source>
</evidence>
<dbReference type="Pfam" id="PF00172">
    <property type="entry name" value="Zn_clus"/>
    <property type="match status" value="1"/>
</dbReference>
<dbReference type="InterPro" id="IPR007219">
    <property type="entry name" value="XnlR_reg_dom"/>
</dbReference>